<evidence type="ECO:0000313" key="3">
    <source>
        <dbReference type="Proteomes" id="UP000800040"/>
    </source>
</evidence>
<dbReference type="Proteomes" id="UP000800040">
    <property type="component" value="Unassembled WGS sequence"/>
</dbReference>
<dbReference type="EMBL" id="ML975269">
    <property type="protein sequence ID" value="KAF1836781.1"/>
    <property type="molecule type" value="Genomic_DNA"/>
</dbReference>
<evidence type="ECO:0000256" key="1">
    <source>
        <dbReference type="SAM" id="MobiDB-lite"/>
    </source>
</evidence>
<gene>
    <name evidence="2" type="ORF">BDW02DRAFT_628497</name>
</gene>
<sequence length="196" mass="20429">MAGQPPLSESSASQRSSRSRGSRSKNTACVDAHVLPQAQYTASKASHEQYARLERVRAQSMRELHDPADGGEDLGVSDNWRSGPRCPELCIEHGFGLLPVHPPANGSAAAAAMSDHSKMKKRLGMAPAADEEAAGAAAAAASAGNPLTTCLHCPGGQPFEVRADGGGGSLYVNRRSVLRTHQAQPAVPLRAATECP</sequence>
<proteinExistence type="predicted"/>
<name>A0A6A5KMK6_9PLEO</name>
<keyword evidence="3" id="KW-1185">Reference proteome</keyword>
<organism evidence="2 3">
    <name type="scientific">Decorospora gaudefroyi</name>
    <dbReference type="NCBI Taxonomy" id="184978"/>
    <lineage>
        <taxon>Eukaryota</taxon>
        <taxon>Fungi</taxon>
        <taxon>Dikarya</taxon>
        <taxon>Ascomycota</taxon>
        <taxon>Pezizomycotina</taxon>
        <taxon>Dothideomycetes</taxon>
        <taxon>Pleosporomycetidae</taxon>
        <taxon>Pleosporales</taxon>
        <taxon>Pleosporineae</taxon>
        <taxon>Pleosporaceae</taxon>
        <taxon>Decorospora</taxon>
    </lineage>
</organism>
<dbReference type="AlphaFoldDB" id="A0A6A5KMK6"/>
<reference evidence="2" key="1">
    <citation type="submission" date="2020-01" db="EMBL/GenBank/DDBJ databases">
        <authorList>
            <consortium name="DOE Joint Genome Institute"/>
            <person name="Haridas S."/>
            <person name="Albert R."/>
            <person name="Binder M."/>
            <person name="Bloem J."/>
            <person name="Labutti K."/>
            <person name="Salamov A."/>
            <person name="Andreopoulos B."/>
            <person name="Baker S.E."/>
            <person name="Barry K."/>
            <person name="Bills G."/>
            <person name="Bluhm B.H."/>
            <person name="Cannon C."/>
            <person name="Castanera R."/>
            <person name="Culley D.E."/>
            <person name="Daum C."/>
            <person name="Ezra D."/>
            <person name="Gonzalez J.B."/>
            <person name="Henrissat B."/>
            <person name="Kuo A."/>
            <person name="Liang C."/>
            <person name="Lipzen A."/>
            <person name="Lutzoni F."/>
            <person name="Magnuson J."/>
            <person name="Mondo S."/>
            <person name="Nolan M."/>
            <person name="Ohm R."/>
            <person name="Pangilinan J."/>
            <person name="Park H.-J."/>
            <person name="Ramirez L."/>
            <person name="Alfaro M."/>
            <person name="Sun H."/>
            <person name="Tritt A."/>
            <person name="Yoshinaga Y."/>
            <person name="Zwiers L.-H."/>
            <person name="Turgeon B.G."/>
            <person name="Goodwin S.B."/>
            <person name="Spatafora J.W."/>
            <person name="Crous P.W."/>
            <person name="Grigoriev I.V."/>
        </authorList>
    </citation>
    <scope>NUCLEOTIDE SEQUENCE</scope>
    <source>
        <strain evidence="2">P77</strain>
    </source>
</reference>
<protein>
    <submittedName>
        <fullName evidence="2">Uncharacterized protein</fullName>
    </submittedName>
</protein>
<feature type="region of interest" description="Disordered" evidence="1">
    <location>
        <begin position="1"/>
        <end position="30"/>
    </location>
</feature>
<evidence type="ECO:0000313" key="2">
    <source>
        <dbReference type="EMBL" id="KAF1836781.1"/>
    </source>
</evidence>
<accession>A0A6A5KMK6</accession>